<dbReference type="AlphaFoldDB" id="A0A0L6V919"/>
<gene>
    <name evidence="1" type="ORF">VP01_2190g1</name>
</gene>
<dbReference type="Proteomes" id="UP000037035">
    <property type="component" value="Unassembled WGS sequence"/>
</dbReference>
<reference evidence="1 2" key="1">
    <citation type="submission" date="2015-08" db="EMBL/GenBank/DDBJ databases">
        <title>Next Generation Sequencing and Analysis of the Genome of Puccinia sorghi L Schw, the Causal Agent of Maize Common Rust.</title>
        <authorList>
            <person name="Rochi L."/>
            <person name="Burguener G."/>
            <person name="Darino M."/>
            <person name="Turjanski A."/>
            <person name="Kreff E."/>
            <person name="Dieguez M.J."/>
            <person name="Sacco F."/>
        </authorList>
    </citation>
    <scope>NUCLEOTIDE SEQUENCE [LARGE SCALE GENOMIC DNA]</scope>
    <source>
        <strain evidence="1 2">RO10H11247</strain>
    </source>
</reference>
<dbReference type="VEuPathDB" id="FungiDB:VP01_2190g1"/>
<keyword evidence="2" id="KW-1185">Reference proteome</keyword>
<comment type="caution">
    <text evidence="1">The sequence shown here is derived from an EMBL/GenBank/DDBJ whole genome shotgun (WGS) entry which is preliminary data.</text>
</comment>
<name>A0A0L6V919_9BASI</name>
<protein>
    <submittedName>
        <fullName evidence="1">Uncharacterized protein</fullName>
    </submittedName>
</protein>
<organism evidence="1 2">
    <name type="scientific">Puccinia sorghi</name>
    <dbReference type="NCBI Taxonomy" id="27349"/>
    <lineage>
        <taxon>Eukaryota</taxon>
        <taxon>Fungi</taxon>
        <taxon>Dikarya</taxon>
        <taxon>Basidiomycota</taxon>
        <taxon>Pucciniomycotina</taxon>
        <taxon>Pucciniomycetes</taxon>
        <taxon>Pucciniales</taxon>
        <taxon>Pucciniaceae</taxon>
        <taxon>Puccinia</taxon>
    </lineage>
</organism>
<evidence type="ECO:0000313" key="1">
    <source>
        <dbReference type="EMBL" id="KNZ57296.1"/>
    </source>
</evidence>
<evidence type="ECO:0000313" key="2">
    <source>
        <dbReference type="Proteomes" id="UP000037035"/>
    </source>
</evidence>
<sequence length="324" mass="35068">MFQDPLHKTPTFDAQLKLLDVCRRQVQFVSLDQEPYGDPVPSPYIPQSSIPQQSTQMAISTRPLLRSLRMPPRVITTVTYANNLATGPTPALSTRSPHSLNKPPGNSVLLRHFNTQHPSTTLTVQSLWRQICTPLNMGTLLLLSLFPNTHYLFLNPHLHQQGIRPGLMNHISLCTRCGAYIGEAVTADQSKQRKVSSRLLISKLPPAAEGVRAGSERGGLVSGARADIRGGSGGQESFRRALQGARGAGGMPKGVRRLRCRGPEEQGRRRGSQIGAVLQGVEISGDLGVRELNGSGLKELRGGVAGRSCGEELQVGVAGREKKE</sequence>
<dbReference type="EMBL" id="LAVV01007048">
    <property type="protein sequence ID" value="KNZ57296.1"/>
    <property type="molecule type" value="Genomic_DNA"/>
</dbReference>
<accession>A0A0L6V919</accession>
<proteinExistence type="predicted"/>